<comment type="function">
    <text evidence="2 11">Catalyzes the insertion of molybdate into adenylated molybdopterin with the concomitant release of AMP.</text>
</comment>
<reference evidence="14" key="1">
    <citation type="submission" date="2018-08" db="EMBL/GenBank/DDBJ databases">
        <authorList>
            <person name="Zhang J."/>
            <person name="Du Z.-J."/>
        </authorList>
    </citation>
    <scope>NUCLEOTIDE SEQUENCE [LARGE SCALE GENOMIC DNA]</scope>
    <source>
        <strain evidence="14">KCTC 52655</strain>
    </source>
</reference>
<dbReference type="InterPro" id="IPR036135">
    <property type="entry name" value="MoeA_linker/N_sf"/>
</dbReference>
<evidence type="ECO:0000256" key="11">
    <source>
        <dbReference type="RuleBase" id="RU365090"/>
    </source>
</evidence>
<dbReference type="InterPro" id="IPR008284">
    <property type="entry name" value="MoCF_biosynth_CS"/>
</dbReference>
<gene>
    <name evidence="13" type="ORF">DXV75_04680</name>
</gene>
<dbReference type="PANTHER" id="PTHR10192">
    <property type="entry name" value="MOLYBDOPTERIN BIOSYNTHESIS PROTEIN"/>
    <property type="match status" value="1"/>
</dbReference>
<dbReference type="InterPro" id="IPR001453">
    <property type="entry name" value="MoaB/Mog_dom"/>
</dbReference>
<name>A0A3D8MAM1_9ALTE</name>
<evidence type="ECO:0000256" key="8">
    <source>
        <dbReference type="ARBA" id="ARBA00022842"/>
    </source>
</evidence>
<dbReference type="GO" id="GO:0005829">
    <property type="term" value="C:cytosol"/>
    <property type="evidence" value="ECO:0007669"/>
    <property type="project" value="TreeGrafter"/>
</dbReference>
<dbReference type="Gene3D" id="2.170.190.11">
    <property type="entry name" value="Molybdopterin biosynthesis moea protein, domain 3"/>
    <property type="match status" value="1"/>
</dbReference>
<dbReference type="Gene3D" id="3.90.105.10">
    <property type="entry name" value="Molybdopterin biosynthesis moea protein, domain 2"/>
    <property type="match status" value="1"/>
</dbReference>
<dbReference type="Pfam" id="PF00994">
    <property type="entry name" value="MoCF_biosynth"/>
    <property type="match status" value="1"/>
</dbReference>
<dbReference type="FunFam" id="2.170.190.11:FF:000001">
    <property type="entry name" value="Molybdopterin molybdenumtransferase"/>
    <property type="match status" value="1"/>
</dbReference>
<comment type="catalytic activity">
    <reaction evidence="10">
        <text>adenylyl-molybdopterin + molybdate = Mo-molybdopterin + AMP + H(+)</text>
        <dbReference type="Rhea" id="RHEA:35047"/>
        <dbReference type="ChEBI" id="CHEBI:15378"/>
        <dbReference type="ChEBI" id="CHEBI:36264"/>
        <dbReference type="ChEBI" id="CHEBI:62727"/>
        <dbReference type="ChEBI" id="CHEBI:71302"/>
        <dbReference type="ChEBI" id="CHEBI:456215"/>
        <dbReference type="EC" id="2.10.1.1"/>
    </reaction>
</comment>
<dbReference type="NCBIfam" id="TIGR00177">
    <property type="entry name" value="molyb_syn"/>
    <property type="match status" value="1"/>
</dbReference>
<dbReference type="Pfam" id="PF03454">
    <property type="entry name" value="MoeA_C"/>
    <property type="match status" value="1"/>
</dbReference>
<dbReference type="InterPro" id="IPR005110">
    <property type="entry name" value="MoeA_linker/N"/>
</dbReference>
<dbReference type="SUPFAM" id="SSF63867">
    <property type="entry name" value="MoeA C-terminal domain-like"/>
    <property type="match status" value="1"/>
</dbReference>
<dbReference type="SMART" id="SM00852">
    <property type="entry name" value="MoCF_biosynth"/>
    <property type="match status" value="1"/>
</dbReference>
<feature type="domain" description="MoaB/Mog" evidence="12">
    <location>
        <begin position="184"/>
        <end position="321"/>
    </location>
</feature>
<evidence type="ECO:0000259" key="12">
    <source>
        <dbReference type="SMART" id="SM00852"/>
    </source>
</evidence>
<keyword evidence="9 11" id="KW-0501">Molybdenum cofactor biosynthesis</keyword>
<evidence type="ECO:0000313" key="14">
    <source>
        <dbReference type="Proteomes" id="UP000256561"/>
    </source>
</evidence>
<evidence type="ECO:0000256" key="7">
    <source>
        <dbReference type="ARBA" id="ARBA00022723"/>
    </source>
</evidence>
<evidence type="ECO:0000256" key="4">
    <source>
        <dbReference type="ARBA" id="ARBA00010763"/>
    </source>
</evidence>
<keyword evidence="7 11" id="KW-0479">Metal-binding</keyword>
<evidence type="ECO:0000256" key="10">
    <source>
        <dbReference type="ARBA" id="ARBA00047317"/>
    </source>
</evidence>
<keyword evidence="14" id="KW-1185">Reference proteome</keyword>
<dbReference type="SUPFAM" id="SSF53218">
    <property type="entry name" value="Molybdenum cofactor biosynthesis proteins"/>
    <property type="match status" value="1"/>
</dbReference>
<proteinExistence type="inferred from homology"/>
<dbReference type="RefSeq" id="WP_115592242.1">
    <property type="nucleotide sequence ID" value="NZ_QRHA01000003.1"/>
</dbReference>
<sequence length="416" mass="44276">MTDPVSSGWHSLDSALSQALSQLNAVTESESVPLSSALGRVLASPIVAKHNVPPWDNSAMDGYAVIASNAVAGKTLKVTDTLLAGMNGETFEVTPDTAIRIMTGAPVPRGATAVIMQENTCRLDNAIEVLQTARAGENIRPMGCDIAQGDTVIVAGTRLSAAHLMLIASLGADSVSVFRKLRVGLMATGDELVSAGEECRPGQIYESNRAGIAGLLAPFEVEILDLGIVPDEPQRLKNTFKQAASEVDLLISSGGVSVGDADFVKAIVAELGRIDFWKVAIKPGKPFAFGQLGKAIFCGVPGNPVSSYVTTQKLVLPIVRHLQGESAIAESRTLPLKARLKGSINRKPGRLDFQRAHVTFDDQNQAWVSPLPKQSSAIMTTVTSANCFMLIEQNVAELNDGDWVCIQPFDLYGLWK</sequence>
<dbReference type="InterPro" id="IPR036425">
    <property type="entry name" value="MoaB/Mog-like_dom_sf"/>
</dbReference>
<comment type="cofactor">
    <cofactor evidence="1 11">
        <name>Mg(2+)</name>
        <dbReference type="ChEBI" id="CHEBI:18420"/>
    </cofactor>
</comment>
<dbReference type="InterPro" id="IPR038987">
    <property type="entry name" value="MoeA-like"/>
</dbReference>
<comment type="caution">
    <text evidence="13">The sequence shown here is derived from an EMBL/GenBank/DDBJ whole genome shotgun (WGS) entry which is preliminary data.</text>
</comment>
<dbReference type="Gene3D" id="3.40.980.10">
    <property type="entry name" value="MoaB/Mog-like domain"/>
    <property type="match status" value="1"/>
</dbReference>
<evidence type="ECO:0000256" key="5">
    <source>
        <dbReference type="ARBA" id="ARBA00022505"/>
    </source>
</evidence>
<keyword evidence="8 11" id="KW-0460">Magnesium</keyword>
<dbReference type="Pfam" id="PF03453">
    <property type="entry name" value="MoeA_N"/>
    <property type="match status" value="1"/>
</dbReference>
<evidence type="ECO:0000256" key="6">
    <source>
        <dbReference type="ARBA" id="ARBA00022679"/>
    </source>
</evidence>
<evidence type="ECO:0000256" key="2">
    <source>
        <dbReference type="ARBA" id="ARBA00002901"/>
    </source>
</evidence>
<dbReference type="EMBL" id="QRHA01000003">
    <property type="protein sequence ID" value="RDV27340.1"/>
    <property type="molecule type" value="Genomic_DNA"/>
</dbReference>
<dbReference type="SUPFAM" id="SSF63882">
    <property type="entry name" value="MoeA N-terminal region -like"/>
    <property type="match status" value="1"/>
</dbReference>
<dbReference type="PANTHER" id="PTHR10192:SF5">
    <property type="entry name" value="GEPHYRIN"/>
    <property type="match status" value="1"/>
</dbReference>
<dbReference type="UniPathway" id="UPA00344"/>
<evidence type="ECO:0000256" key="1">
    <source>
        <dbReference type="ARBA" id="ARBA00001946"/>
    </source>
</evidence>
<dbReference type="Gene3D" id="2.40.340.10">
    <property type="entry name" value="MoeA, C-terminal, domain IV"/>
    <property type="match status" value="1"/>
</dbReference>
<dbReference type="InterPro" id="IPR005111">
    <property type="entry name" value="MoeA_C_domain_IV"/>
</dbReference>
<dbReference type="GO" id="GO:0046872">
    <property type="term" value="F:metal ion binding"/>
    <property type="evidence" value="ECO:0007669"/>
    <property type="project" value="UniProtKB-UniRule"/>
</dbReference>
<dbReference type="CDD" id="cd00887">
    <property type="entry name" value="MoeA"/>
    <property type="match status" value="1"/>
</dbReference>
<dbReference type="NCBIfam" id="NF045515">
    <property type="entry name" value="Glp_gephyrin"/>
    <property type="match status" value="1"/>
</dbReference>
<comment type="pathway">
    <text evidence="3 11">Cofactor biosynthesis; molybdopterin biosynthesis.</text>
</comment>
<dbReference type="AlphaFoldDB" id="A0A3D8MAM1"/>
<dbReference type="FunFam" id="3.40.980.10:FF:000004">
    <property type="entry name" value="Molybdopterin molybdenumtransferase"/>
    <property type="match status" value="1"/>
</dbReference>
<evidence type="ECO:0000313" key="13">
    <source>
        <dbReference type="EMBL" id="RDV27340.1"/>
    </source>
</evidence>
<dbReference type="OrthoDB" id="9804758at2"/>
<dbReference type="InterPro" id="IPR036688">
    <property type="entry name" value="MoeA_C_domain_IV_sf"/>
</dbReference>
<evidence type="ECO:0000256" key="9">
    <source>
        <dbReference type="ARBA" id="ARBA00023150"/>
    </source>
</evidence>
<dbReference type="PROSITE" id="PS01079">
    <property type="entry name" value="MOCF_BIOSYNTHESIS_2"/>
    <property type="match status" value="1"/>
</dbReference>
<keyword evidence="6 11" id="KW-0808">Transferase</keyword>
<dbReference type="Proteomes" id="UP000256561">
    <property type="component" value="Unassembled WGS sequence"/>
</dbReference>
<organism evidence="13 14">
    <name type="scientific">Alteromonas aestuariivivens</name>
    <dbReference type="NCBI Taxonomy" id="1938339"/>
    <lineage>
        <taxon>Bacteria</taxon>
        <taxon>Pseudomonadati</taxon>
        <taxon>Pseudomonadota</taxon>
        <taxon>Gammaproteobacteria</taxon>
        <taxon>Alteromonadales</taxon>
        <taxon>Alteromonadaceae</taxon>
        <taxon>Alteromonas/Salinimonas group</taxon>
        <taxon>Alteromonas</taxon>
    </lineage>
</organism>
<dbReference type="GO" id="GO:0006777">
    <property type="term" value="P:Mo-molybdopterin cofactor biosynthetic process"/>
    <property type="evidence" value="ECO:0007669"/>
    <property type="project" value="UniProtKB-UniRule"/>
</dbReference>
<evidence type="ECO:0000256" key="3">
    <source>
        <dbReference type="ARBA" id="ARBA00005046"/>
    </source>
</evidence>
<accession>A0A3D8MAM1</accession>
<dbReference type="EC" id="2.10.1.1" evidence="11"/>
<protein>
    <recommendedName>
        <fullName evidence="11">Molybdopterin molybdenumtransferase</fullName>
        <ecNumber evidence="11">2.10.1.1</ecNumber>
    </recommendedName>
</protein>
<keyword evidence="5 11" id="KW-0500">Molybdenum</keyword>
<comment type="similarity">
    <text evidence="4 11">Belongs to the MoeA family.</text>
</comment>
<dbReference type="GO" id="GO:0061599">
    <property type="term" value="F:molybdopterin molybdotransferase activity"/>
    <property type="evidence" value="ECO:0007669"/>
    <property type="project" value="UniProtKB-UniRule"/>
</dbReference>